<reference evidence="1 2" key="1">
    <citation type="journal article" date="2017" name="Front. Microbiol.">
        <title>Strong Genomic and Phenotypic Heterogeneity in the Aeromonas sobria Species Complex.</title>
        <authorList>
            <person name="Gauthier J."/>
            <person name="Vincent A.T."/>
            <person name="Charette S.J."/>
            <person name="Derome N."/>
        </authorList>
    </citation>
    <scope>NUCLEOTIDE SEQUENCE [LARGE SCALE GENOMIC DNA]</scope>
    <source>
        <strain evidence="1 2">JF2635</strain>
    </source>
</reference>
<dbReference type="EMBL" id="LJZX01000111">
    <property type="protein sequence ID" value="PKQ71118.1"/>
    <property type="molecule type" value="Genomic_DNA"/>
</dbReference>
<dbReference type="InterPro" id="IPR012337">
    <property type="entry name" value="RNaseH-like_sf"/>
</dbReference>
<dbReference type="Gene3D" id="3.90.350.10">
    <property type="entry name" value="Transposase Inhibitor Protein From Tn5, Chain A, domain 1"/>
    <property type="match status" value="1"/>
</dbReference>
<name>A0A2N3ILB5_AERSO</name>
<dbReference type="RefSeq" id="WP_101321544.1">
    <property type="nucleotide sequence ID" value="NZ_CAWNSS010000111.1"/>
</dbReference>
<dbReference type="Proteomes" id="UP000233526">
    <property type="component" value="Unassembled WGS sequence"/>
</dbReference>
<comment type="caution">
    <text evidence="1">The sequence shown here is derived from an EMBL/GenBank/DDBJ whole genome shotgun (WGS) entry which is preliminary data.</text>
</comment>
<dbReference type="SUPFAM" id="SSF53098">
    <property type="entry name" value="Ribonuclease H-like"/>
    <property type="match status" value="1"/>
</dbReference>
<gene>
    <name evidence="1" type="ORF">AOX56_09720</name>
</gene>
<evidence type="ECO:0008006" key="3">
    <source>
        <dbReference type="Google" id="ProtNLM"/>
    </source>
</evidence>
<dbReference type="AlphaFoldDB" id="A0A2N3ILB5"/>
<evidence type="ECO:0000313" key="2">
    <source>
        <dbReference type="Proteomes" id="UP000233526"/>
    </source>
</evidence>
<proteinExistence type="predicted"/>
<protein>
    <recommendedName>
        <fullName evidence="3">Transposase IS4-like domain-containing protein</fullName>
    </recommendedName>
</protein>
<organism evidence="1 2">
    <name type="scientific">Aeromonas sobria</name>
    <dbReference type="NCBI Taxonomy" id="646"/>
    <lineage>
        <taxon>Bacteria</taxon>
        <taxon>Pseudomonadati</taxon>
        <taxon>Pseudomonadota</taxon>
        <taxon>Gammaproteobacteria</taxon>
        <taxon>Aeromonadales</taxon>
        <taxon>Aeromonadaceae</taxon>
        <taxon>Aeromonas</taxon>
    </lineage>
</organism>
<accession>A0A2N3ILB5</accession>
<evidence type="ECO:0000313" key="1">
    <source>
        <dbReference type="EMBL" id="PKQ71118.1"/>
    </source>
</evidence>
<sequence>MLLTGWLEWLLLTSEAVTTSAQASEIIGDYERRWLIEDDHKIGRVRAPGSRRLKMQSRENLTRMCVMLAFITARLLQLRFIKKEPSAAGENGEALLGTQSWKLLWLQMDEEATAG</sequence>